<evidence type="ECO:0000313" key="2">
    <source>
        <dbReference type="EMBL" id="MEJ5218856.1"/>
    </source>
</evidence>
<dbReference type="EMBL" id="JBBGAZ010000005">
    <property type="protein sequence ID" value="MEJ5218856.1"/>
    <property type="molecule type" value="Genomic_DNA"/>
</dbReference>
<keyword evidence="1" id="KW-0732">Signal</keyword>
<protein>
    <recommendedName>
        <fullName evidence="4">Periplasmic protein-like protein</fullName>
    </recommendedName>
</protein>
<feature type="signal peptide" evidence="1">
    <location>
        <begin position="1"/>
        <end position="26"/>
    </location>
</feature>
<evidence type="ECO:0008006" key="4">
    <source>
        <dbReference type="Google" id="ProtNLM"/>
    </source>
</evidence>
<dbReference type="Proteomes" id="UP001368270">
    <property type="component" value="Unassembled WGS sequence"/>
</dbReference>
<dbReference type="SUPFAM" id="SSF52096">
    <property type="entry name" value="ClpP/crotonase"/>
    <property type="match status" value="1"/>
</dbReference>
<gene>
    <name evidence="2" type="ORF">WG622_11420</name>
</gene>
<evidence type="ECO:0000256" key="1">
    <source>
        <dbReference type="SAM" id="SignalP"/>
    </source>
</evidence>
<proteinExistence type="predicted"/>
<accession>A0ABU8QHH6</accession>
<organism evidence="2 3">
    <name type="scientific">Cognatishimia coralii</name>
    <dbReference type="NCBI Taxonomy" id="3083254"/>
    <lineage>
        <taxon>Bacteria</taxon>
        <taxon>Pseudomonadati</taxon>
        <taxon>Pseudomonadota</taxon>
        <taxon>Alphaproteobacteria</taxon>
        <taxon>Rhodobacterales</taxon>
        <taxon>Paracoccaceae</taxon>
        <taxon>Cognatishimia</taxon>
    </lineage>
</organism>
<dbReference type="InterPro" id="IPR029045">
    <property type="entry name" value="ClpP/crotonase-like_dom_sf"/>
</dbReference>
<dbReference type="RefSeq" id="WP_339403694.1">
    <property type="nucleotide sequence ID" value="NZ_JBBGAZ010000005.1"/>
</dbReference>
<feature type="chain" id="PRO_5045687852" description="Periplasmic protein-like protein" evidence="1">
    <location>
        <begin position="27"/>
        <end position="321"/>
    </location>
</feature>
<evidence type="ECO:0000313" key="3">
    <source>
        <dbReference type="Proteomes" id="UP001368270"/>
    </source>
</evidence>
<comment type="caution">
    <text evidence="2">The sequence shown here is derived from an EMBL/GenBank/DDBJ whole genome shotgun (WGS) entry which is preliminary data.</text>
</comment>
<sequence>MSFLQSILRNFFVFVLSWTIAQTAQAQNASYPDYPVVKFPGIEGAVAIIDSIDHRTPLGFERLLSRIDNPTVLILDSRGGLVSSALAIAHRVHALGLTTFVPEGRGCYSACALIFFAGKTRNAIGDLGVHQISAVGNNGNLQSGQVTLADISDALNKFDVPPEVFSIMLRTPPEDMYIFDQEQKAQLGFLGTATSSDFDVVKLPKIATPSIVGSQVIESYFTLLSSRDRRNSSGAPITAIAGIIQQDRANYHRFGKADLSDQSDTTFSTLEARRQIPRLMSNGIVSNGLEGLILRGNVLVQIQIIGRNGIPEAINVYQAAQ</sequence>
<reference evidence="2 3" key="1">
    <citation type="submission" date="2024-03" db="EMBL/GenBank/DDBJ databases">
        <title>Cognatishimia coralii sp. nov., a marine bacterium isolated from coral surrounding seawater.</title>
        <authorList>
            <person name="Liu X."/>
            <person name="Liu S."/>
            <person name="Sun H."/>
            <person name="Zhang Y."/>
        </authorList>
    </citation>
    <scope>NUCLEOTIDE SEQUENCE [LARGE SCALE GENOMIC DNA]</scope>
    <source>
        <strain evidence="2 3">D5M38</strain>
    </source>
</reference>
<name>A0ABU8QHH6_9RHOB</name>
<keyword evidence="3" id="KW-1185">Reference proteome</keyword>